<sequence length="167" mass="18603">MVNAILIFIVFLIGLPAMVMPSSTTWLRVHAGGIILCAIFTLILGLFIWFDTLTTRSKLEFIWGKETPQVQSLLQQRFNCCGYTNSTSPPFIQDSVCPNAFIAAQKQGCVADFSNFANGYLDIIFTAAFGLVALDALLVLCVACLVKWRREQERYRHIDEKVGFGGL</sequence>
<dbReference type="RefSeq" id="XP_033534314.1">
    <property type="nucleotide sequence ID" value="XM_033679478.1"/>
</dbReference>
<dbReference type="Pfam" id="PF00335">
    <property type="entry name" value="Tetraspanin"/>
    <property type="match status" value="1"/>
</dbReference>
<dbReference type="SUPFAM" id="SSF48652">
    <property type="entry name" value="Tetraspanin"/>
    <property type="match status" value="1"/>
</dbReference>
<dbReference type="GO" id="GO:0016020">
    <property type="term" value="C:membrane"/>
    <property type="evidence" value="ECO:0007669"/>
    <property type="project" value="UniProtKB-SubCell"/>
</dbReference>
<evidence type="ECO:0008006" key="9">
    <source>
        <dbReference type="Google" id="ProtNLM"/>
    </source>
</evidence>
<evidence type="ECO:0000256" key="2">
    <source>
        <dbReference type="ARBA" id="ARBA00022692"/>
    </source>
</evidence>
<keyword evidence="2 5" id="KW-0812">Transmembrane</keyword>
<protein>
    <recommendedName>
        <fullName evidence="9">Tetraspanin</fullName>
    </recommendedName>
</protein>
<evidence type="ECO:0000256" key="1">
    <source>
        <dbReference type="ARBA" id="ARBA00004141"/>
    </source>
</evidence>
<comment type="subcellular location">
    <subcellularLocation>
        <location evidence="1">Membrane</location>
        <topology evidence="1">Multi-pass membrane protein</topology>
    </subcellularLocation>
</comment>
<accession>A0A6G1G3Q2</accession>
<keyword evidence="3 5" id="KW-1133">Transmembrane helix</keyword>
<keyword evidence="7" id="KW-1185">Reference proteome</keyword>
<evidence type="ECO:0000256" key="4">
    <source>
        <dbReference type="ARBA" id="ARBA00023136"/>
    </source>
</evidence>
<evidence type="ECO:0000313" key="8">
    <source>
        <dbReference type="RefSeq" id="XP_033534314.1"/>
    </source>
</evidence>
<dbReference type="InterPro" id="IPR018499">
    <property type="entry name" value="Tetraspanin/Peripherin"/>
</dbReference>
<reference evidence="8" key="3">
    <citation type="submission" date="2025-04" db="UniProtKB">
        <authorList>
            <consortium name="RefSeq"/>
        </authorList>
    </citation>
    <scope>IDENTIFICATION</scope>
    <source>
        <strain evidence="8">CBS 781.70</strain>
    </source>
</reference>
<dbReference type="Proteomes" id="UP000504638">
    <property type="component" value="Unplaced"/>
</dbReference>
<evidence type="ECO:0000313" key="6">
    <source>
        <dbReference type="EMBL" id="KAF1812683.1"/>
    </source>
</evidence>
<reference evidence="6 8" key="1">
    <citation type="submission" date="2020-01" db="EMBL/GenBank/DDBJ databases">
        <authorList>
            <consortium name="DOE Joint Genome Institute"/>
            <person name="Haridas S."/>
            <person name="Albert R."/>
            <person name="Binder M."/>
            <person name="Bloem J."/>
            <person name="Labutti K."/>
            <person name="Salamov A."/>
            <person name="Andreopoulos B."/>
            <person name="Baker S.E."/>
            <person name="Barry K."/>
            <person name="Bills G."/>
            <person name="Bluhm B.H."/>
            <person name="Cannon C."/>
            <person name="Castanera R."/>
            <person name="Culley D.E."/>
            <person name="Daum C."/>
            <person name="Ezra D."/>
            <person name="Gonzalez J.B."/>
            <person name="Henrissat B."/>
            <person name="Kuo A."/>
            <person name="Liang C."/>
            <person name="Lipzen A."/>
            <person name="Lutzoni F."/>
            <person name="Magnuson J."/>
            <person name="Mondo S."/>
            <person name="Nolan M."/>
            <person name="Ohm R."/>
            <person name="Pangilinan J."/>
            <person name="Park H.-J."/>
            <person name="Ramirez L."/>
            <person name="Alfaro M."/>
            <person name="Sun H."/>
            <person name="Tritt A."/>
            <person name="Yoshinaga Y."/>
            <person name="Zwiers L.-H."/>
            <person name="Turgeon B.G."/>
            <person name="Goodwin S.B."/>
            <person name="Spatafora J.W."/>
            <person name="Crous P.W."/>
            <person name="Grigoriev I.V."/>
        </authorList>
    </citation>
    <scope>NUCLEOTIDE SEQUENCE</scope>
    <source>
        <strain evidence="6 8">CBS 781.70</strain>
    </source>
</reference>
<evidence type="ECO:0000256" key="5">
    <source>
        <dbReference type="SAM" id="Phobius"/>
    </source>
</evidence>
<proteinExistence type="predicted"/>
<dbReference type="AlphaFoldDB" id="A0A6G1G3Q2"/>
<keyword evidence="4 5" id="KW-0472">Membrane</keyword>
<reference evidence="8" key="2">
    <citation type="submission" date="2020-04" db="EMBL/GenBank/DDBJ databases">
        <authorList>
            <consortium name="NCBI Genome Project"/>
        </authorList>
    </citation>
    <scope>NUCLEOTIDE SEQUENCE</scope>
    <source>
        <strain evidence="8">CBS 781.70</strain>
    </source>
</reference>
<evidence type="ECO:0000256" key="3">
    <source>
        <dbReference type="ARBA" id="ARBA00022989"/>
    </source>
</evidence>
<dbReference type="EMBL" id="ML975157">
    <property type="protein sequence ID" value="KAF1812683.1"/>
    <property type="molecule type" value="Genomic_DNA"/>
</dbReference>
<gene>
    <name evidence="6 8" type="ORF">P152DRAFT_458494</name>
</gene>
<dbReference type="GeneID" id="54420048"/>
<feature type="transmembrane region" description="Helical" evidence="5">
    <location>
        <begin position="6"/>
        <end position="24"/>
    </location>
</feature>
<dbReference type="InterPro" id="IPR008952">
    <property type="entry name" value="Tetraspanin_EC2_sf"/>
</dbReference>
<name>A0A6G1G3Q2_9PEZI</name>
<dbReference type="OrthoDB" id="2279611at2759"/>
<feature type="transmembrane region" description="Helical" evidence="5">
    <location>
        <begin position="123"/>
        <end position="146"/>
    </location>
</feature>
<feature type="transmembrane region" description="Helical" evidence="5">
    <location>
        <begin position="31"/>
        <end position="50"/>
    </location>
</feature>
<organism evidence="6">
    <name type="scientific">Eremomyces bilateralis CBS 781.70</name>
    <dbReference type="NCBI Taxonomy" id="1392243"/>
    <lineage>
        <taxon>Eukaryota</taxon>
        <taxon>Fungi</taxon>
        <taxon>Dikarya</taxon>
        <taxon>Ascomycota</taxon>
        <taxon>Pezizomycotina</taxon>
        <taxon>Dothideomycetes</taxon>
        <taxon>Dothideomycetes incertae sedis</taxon>
        <taxon>Eremomycetales</taxon>
        <taxon>Eremomycetaceae</taxon>
        <taxon>Eremomyces</taxon>
    </lineage>
</organism>
<evidence type="ECO:0000313" key="7">
    <source>
        <dbReference type="Proteomes" id="UP000504638"/>
    </source>
</evidence>